<name>A0ACB9CR03_CICIN</name>
<dbReference type="EMBL" id="CM042013">
    <property type="protein sequence ID" value="KAI3736690.1"/>
    <property type="molecule type" value="Genomic_DNA"/>
</dbReference>
<protein>
    <submittedName>
        <fullName evidence="1">Uncharacterized protein</fullName>
    </submittedName>
</protein>
<keyword evidence="2" id="KW-1185">Reference proteome</keyword>
<reference evidence="2" key="1">
    <citation type="journal article" date="2022" name="Mol. Ecol. Resour.">
        <title>The genomes of chicory, endive, great burdock and yacon provide insights into Asteraceae palaeo-polyploidization history and plant inulin production.</title>
        <authorList>
            <person name="Fan W."/>
            <person name="Wang S."/>
            <person name="Wang H."/>
            <person name="Wang A."/>
            <person name="Jiang F."/>
            <person name="Liu H."/>
            <person name="Zhao H."/>
            <person name="Xu D."/>
            <person name="Zhang Y."/>
        </authorList>
    </citation>
    <scope>NUCLEOTIDE SEQUENCE [LARGE SCALE GENOMIC DNA]</scope>
    <source>
        <strain evidence="2">cv. Punajuju</strain>
    </source>
</reference>
<evidence type="ECO:0000313" key="2">
    <source>
        <dbReference type="Proteomes" id="UP001055811"/>
    </source>
</evidence>
<evidence type="ECO:0000313" key="1">
    <source>
        <dbReference type="EMBL" id="KAI3736690.1"/>
    </source>
</evidence>
<gene>
    <name evidence="1" type="ORF">L2E82_26657</name>
</gene>
<accession>A0ACB9CR03</accession>
<comment type="caution">
    <text evidence="1">The sequence shown here is derived from an EMBL/GenBank/DDBJ whole genome shotgun (WGS) entry which is preliminary data.</text>
</comment>
<sequence length="107" mass="11682">MHILQGLSILKPGKMVSMFFYNRVVERGIGENDWGREGWPVVAPMVIFLEEDVGGAGSIVLARTKTITGSYRKYLPEARDLLEIGIVVVVVVGLSTSSKFAEADQIG</sequence>
<dbReference type="Proteomes" id="UP001055811">
    <property type="component" value="Linkage Group LG05"/>
</dbReference>
<organism evidence="1 2">
    <name type="scientific">Cichorium intybus</name>
    <name type="common">Chicory</name>
    <dbReference type="NCBI Taxonomy" id="13427"/>
    <lineage>
        <taxon>Eukaryota</taxon>
        <taxon>Viridiplantae</taxon>
        <taxon>Streptophyta</taxon>
        <taxon>Embryophyta</taxon>
        <taxon>Tracheophyta</taxon>
        <taxon>Spermatophyta</taxon>
        <taxon>Magnoliopsida</taxon>
        <taxon>eudicotyledons</taxon>
        <taxon>Gunneridae</taxon>
        <taxon>Pentapetalae</taxon>
        <taxon>asterids</taxon>
        <taxon>campanulids</taxon>
        <taxon>Asterales</taxon>
        <taxon>Asteraceae</taxon>
        <taxon>Cichorioideae</taxon>
        <taxon>Cichorieae</taxon>
        <taxon>Cichoriinae</taxon>
        <taxon>Cichorium</taxon>
    </lineage>
</organism>
<reference evidence="1 2" key="2">
    <citation type="journal article" date="2022" name="Mol. Ecol. Resour.">
        <title>The genomes of chicory, endive, great burdock and yacon provide insights into Asteraceae paleo-polyploidization history and plant inulin production.</title>
        <authorList>
            <person name="Fan W."/>
            <person name="Wang S."/>
            <person name="Wang H."/>
            <person name="Wang A."/>
            <person name="Jiang F."/>
            <person name="Liu H."/>
            <person name="Zhao H."/>
            <person name="Xu D."/>
            <person name="Zhang Y."/>
        </authorList>
    </citation>
    <scope>NUCLEOTIDE SEQUENCE [LARGE SCALE GENOMIC DNA]</scope>
    <source>
        <strain evidence="2">cv. Punajuju</strain>
        <tissue evidence="1">Leaves</tissue>
    </source>
</reference>
<proteinExistence type="predicted"/>